<feature type="region of interest" description="Disordered" evidence="1">
    <location>
        <begin position="1"/>
        <end position="35"/>
    </location>
</feature>
<feature type="compositionally biased region" description="Basic residues" evidence="1">
    <location>
        <begin position="15"/>
        <end position="25"/>
    </location>
</feature>
<protein>
    <submittedName>
        <fullName evidence="2">Uncharacterized protein</fullName>
    </submittedName>
</protein>
<dbReference type="Gramene" id="ONK76467">
    <property type="protein sequence ID" value="ONK76467"/>
    <property type="gene ID" value="A4U43_C03F28260"/>
</dbReference>
<dbReference type="AlphaFoldDB" id="A0A5P1FGD7"/>
<sequence length="208" mass="22532">MSAKNPSSSSSSPRPHPKKQARHPHFSTSLSPRPRSGIVSSEIAAISLNSSSISAVDLRRMGWIGLMGDTYIWKCAEASVSHLNAYKLLTGGELSDDVINAFVIRLWNKFETTNSYDRKIHVTRLWLVSGRLAAVAVGQRPEGGVGRRRSTGVGRDDEARSKQWVGEADVVAAGFRRRSQRSRASGRERGGGVEGTGGLGSFVRLVCV</sequence>
<evidence type="ECO:0000256" key="1">
    <source>
        <dbReference type="SAM" id="MobiDB-lite"/>
    </source>
</evidence>
<proteinExistence type="predicted"/>
<evidence type="ECO:0000313" key="2">
    <source>
        <dbReference type="EMBL" id="ONK76467.1"/>
    </source>
</evidence>
<dbReference type="Proteomes" id="UP000243459">
    <property type="component" value="Chromosome 3"/>
</dbReference>
<evidence type="ECO:0000313" key="3">
    <source>
        <dbReference type="Proteomes" id="UP000243459"/>
    </source>
</evidence>
<name>A0A5P1FGD7_ASPOF</name>
<reference evidence="3" key="1">
    <citation type="journal article" date="2017" name="Nat. Commun.">
        <title>The asparagus genome sheds light on the origin and evolution of a young Y chromosome.</title>
        <authorList>
            <person name="Harkess A."/>
            <person name="Zhou J."/>
            <person name="Xu C."/>
            <person name="Bowers J.E."/>
            <person name="Van der Hulst R."/>
            <person name="Ayyampalayam S."/>
            <person name="Mercati F."/>
            <person name="Riccardi P."/>
            <person name="McKain M.R."/>
            <person name="Kakrana A."/>
            <person name="Tang H."/>
            <person name="Ray J."/>
            <person name="Groenendijk J."/>
            <person name="Arikit S."/>
            <person name="Mathioni S.M."/>
            <person name="Nakano M."/>
            <person name="Shan H."/>
            <person name="Telgmann-Rauber A."/>
            <person name="Kanno A."/>
            <person name="Yue Z."/>
            <person name="Chen H."/>
            <person name="Li W."/>
            <person name="Chen Y."/>
            <person name="Xu X."/>
            <person name="Zhang Y."/>
            <person name="Luo S."/>
            <person name="Chen H."/>
            <person name="Gao J."/>
            <person name="Mao Z."/>
            <person name="Pires J.C."/>
            <person name="Luo M."/>
            <person name="Kudrna D."/>
            <person name="Wing R.A."/>
            <person name="Meyers B.C."/>
            <person name="Yi K."/>
            <person name="Kong H."/>
            <person name="Lavrijsen P."/>
            <person name="Sunseri F."/>
            <person name="Falavigna A."/>
            <person name="Ye Y."/>
            <person name="Leebens-Mack J.H."/>
            <person name="Chen G."/>
        </authorList>
    </citation>
    <scope>NUCLEOTIDE SEQUENCE [LARGE SCALE GENOMIC DNA]</scope>
    <source>
        <strain evidence="3">cv. DH0086</strain>
    </source>
</reference>
<keyword evidence="3" id="KW-1185">Reference proteome</keyword>
<organism evidence="2 3">
    <name type="scientific">Asparagus officinalis</name>
    <name type="common">Garden asparagus</name>
    <dbReference type="NCBI Taxonomy" id="4686"/>
    <lineage>
        <taxon>Eukaryota</taxon>
        <taxon>Viridiplantae</taxon>
        <taxon>Streptophyta</taxon>
        <taxon>Embryophyta</taxon>
        <taxon>Tracheophyta</taxon>
        <taxon>Spermatophyta</taxon>
        <taxon>Magnoliopsida</taxon>
        <taxon>Liliopsida</taxon>
        <taxon>Asparagales</taxon>
        <taxon>Asparagaceae</taxon>
        <taxon>Asparagoideae</taxon>
        <taxon>Asparagus</taxon>
    </lineage>
</organism>
<gene>
    <name evidence="2" type="ORF">A4U43_C03F28260</name>
</gene>
<dbReference type="EMBL" id="CM007383">
    <property type="protein sequence ID" value="ONK76467.1"/>
    <property type="molecule type" value="Genomic_DNA"/>
</dbReference>
<accession>A0A5P1FGD7</accession>